<protein>
    <submittedName>
        <fullName evidence="1">Uncharacterized protein</fullName>
    </submittedName>
</protein>
<name>A0ACD3B4W1_9AGAR</name>
<evidence type="ECO:0000313" key="2">
    <source>
        <dbReference type="Proteomes" id="UP000308600"/>
    </source>
</evidence>
<dbReference type="EMBL" id="ML208290">
    <property type="protein sequence ID" value="TFK72007.1"/>
    <property type="molecule type" value="Genomic_DNA"/>
</dbReference>
<keyword evidence="2" id="KW-1185">Reference proteome</keyword>
<organism evidence="1 2">
    <name type="scientific">Pluteus cervinus</name>
    <dbReference type="NCBI Taxonomy" id="181527"/>
    <lineage>
        <taxon>Eukaryota</taxon>
        <taxon>Fungi</taxon>
        <taxon>Dikarya</taxon>
        <taxon>Basidiomycota</taxon>
        <taxon>Agaricomycotina</taxon>
        <taxon>Agaricomycetes</taxon>
        <taxon>Agaricomycetidae</taxon>
        <taxon>Agaricales</taxon>
        <taxon>Pluteineae</taxon>
        <taxon>Pluteaceae</taxon>
        <taxon>Pluteus</taxon>
    </lineage>
</organism>
<reference evidence="1 2" key="1">
    <citation type="journal article" date="2019" name="Nat. Ecol. Evol.">
        <title>Megaphylogeny resolves global patterns of mushroom evolution.</title>
        <authorList>
            <person name="Varga T."/>
            <person name="Krizsan K."/>
            <person name="Foldi C."/>
            <person name="Dima B."/>
            <person name="Sanchez-Garcia M."/>
            <person name="Sanchez-Ramirez S."/>
            <person name="Szollosi G.J."/>
            <person name="Szarkandi J.G."/>
            <person name="Papp V."/>
            <person name="Albert L."/>
            <person name="Andreopoulos W."/>
            <person name="Angelini C."/>
            <person name="Antonin V."/>
            <person name="Barry K.W."/>
            <person name="Bougher N.L."/>
            <person name="Buchanan P."/>
            <person name="Buyck B."/>
            <person name="Bense V."/>
            <person name="Catcheside P."/>
            <person name="Chovatia M."/>
            <person name="Cooper J."/>
            <person name="Damon W."/>
            <person name="Desjardin D."/>
            <person name="Finy P."/>
            <person name="Geml J."/>
            <person name="Haridas S."/>
            <person name="Hughes K."/>
            <person name="Justo A."/>
            <person name="Karasinski D."/>
            <person name="Kautmanova I."/>
            <person name="Kiss B."/>
            <person name="Kocsube S."/>
            <person name="Kotiranta H."/>
            <person name="LaButti K.M."/>
            <person name="Lechner B.E."/>
            <person name="Liimatainen K."/>
            <person name="Lipzen A."/>
            <person name="Lukacs Z."/>
            <person name="Mihaltcheva S."/>
            <person name="Morgado L.N."/>
            <person name="Niskanen T."/>
            <person name="Noordeloos M.E."/>
            <person name="Ohm R.A."/>
            <person name="Ortiz-Santana B."/>
            <person name="Ovrebo C."/>
            <person name="Racz N."/>
            <person name="Riley R."/>
            <person name="Savchenko A."/>
            <person name="Shiryaev A."/>
            <person name="Soop K."/>
            <person name="Spirin V."/>
            <person name="Szebenyi C."/>
            <person name="Tomsovsky M."/>
            <person name="Tulloss R.E."/>
            <person name="Uehling J."/>
            <person name="Grigoriev I.V."/>
            <person name="Vagvolgyi C."/>
            <person name="Papp T."/>
            <person name="Martin F.M."/>
            <person name="Miettinen O."/>
            <person name="Hibbett D.S."/>
            <person name="Nagy L.G."/>
        </authorList>
    </citation>
    <scope>NUCLEOTIDE SEQUENCE [LARGE SCALE GENOMIC DNA]</scope>
    <source>
        <strain evidence="1 2">NL-1719</strain>
    </source>
</reference>
<accession>A0ACD3B4W1</accession>
<sequence length="160" mass="18297">MPRCKLSFPNTHRDQDRPIRERRRHITTLTLVSLHDNLDFRHWYSVAPRGAFLITHVVHHTAKVYLPPTSTLRGYLPAAFYIDGATSPLFFTLDEATPHDPLPSMELHSLILQLQGYLFRHVLYYFMGYATKSILPETHTARESQASFSPLPGLISLSLG</sequence>
<proteinExistence type="predicted"/>
<evidence type="ECO:0000313" key="1">
    <source>
        <dbReference type="EMBL" id="TFK72007.1"/>
    </source>
</evidence>
<dbReference type="Proteomes" id="UP000308600">
    <property type="component" value="Unassembled WGS sequence"/>
</dbReference>
<gene>
    <name evidence="1" type="ORF">BDN72DRAFT_895129</name>
</gene>